<gene>
    <name evidence="1" type="ORF">X801_04147</name>
</gene>
<evidence type="ECO:0008006" key="3">
    <source>
        <dbReference type="Google" id="ProtNLM"/>
    </source>
</evidence>
<keyword evidence="2" id="KW-1185">Reference proteome</keyword>
<protein>
    <recommendedName>
        <fullName evidence="3">BHLH domain-containing protein</fullName>
    </recommendedName>
</protein>
<dbReference type="EMBL" id="KV892933">
    <property type="protein sequence ID" value="OON19976.1"/>
    <property type="molecule type" value="Genomic_DNA"/>
</dbReference>
<reference evidence="1 2" key="1">
    <citation type="submission" date="2015-03" db="EMBL/GenBank/DDBJ databases">
        <title>Draft genome of the nematode, Opisthorchis viverrini.</title>
        <authorList>
            <person name="Mitreva M."/>
        </authorList>
    </citation>
    <scope>NUCLEOTIDE SEQUENCE [LARGE SCALE GENOMIC DNA]</scope>
    <source>
        <strain evidence="1">Khon Kaen</strain>
    </source>
</reference>
<feature type="non-terminal residue" evidence="1">
    <location>
        <position position="219"/>
    </location>
</feature>
<accession>A0A1S8WZX7</accession>
<proteinExistence type="predicted"/>
<dbReference type="AlphaFoldDB" id="A0A1S8WZX7"/>
<dbReference type="Proteomes" id="UP000243686">
    <property type="component" value="Unassembled WGS sequence"/>
</dbReference>
<evidence type="ECO:0000313" key="2">
    <source>
        <dbReference type="Proteomes" id="UP000243686"/>
    </source>
</evidence>
<feature type="non-terminal residue" evidence="1">
    <location>
        <position position="1"/>
    </location>
</feature>
<sequence length="219" mass="25134">GRTLTWENRFLAFRINVPHWGKPEPKSAREYGIYYELFCAYKLRGQLTGHNDSYRVSYQCRSTARNMSPSTLHKRRIGSKSGKRSTDCRRSSRLRWIECERLKEIVPSVAGAECVNEVKVIKEAIKHISRLEEAVIQRLVSCDSEMLPVRTNITGSVSHNFLSDRLLALLMHRQTEPTHLPLSQLHQSSGSIFWLPQPFHFSSSSASTPCCTDEEDHMN</sequence>
<evidence type="ECO:0000313" key="1">
    <source>
        <dbReference type="EMBL" id="OON19976.1"/>
    </source>
</evidence>
<organism evidence="1 2">
    <name type="scientific">Opisthorchis viverrini</name>
    <name type="common">Southeast Asian liver fluke</name>
    <dbReference type="NCBI Taxonomy" id="6198"/>
    <lineage>
        <taxon>Eukaryota</taxon>
        <taxon>Metazoa</taxon>
        <taxon>Spiralia</taxon>
        <taxon>Lophotrochozoa</taxon>
        <taxon>Platyhelminthes</taxon>
        <taxon>Trematoda</taxon>
        <taxon>Digenea</taxon>
        <taxon>Opisthorchiida</taxon>
        <taxon>Opisthorchiata</taxon>
        <taxon>Opisthorchiidae</taxon>
        <taxon>Opisthorchis</taxon>
    </lineage>
</organism>
<name>A0A1S8WZX7_OPIVI</name>